<dbReference type="PANTHER" id="PTHR10584">
    <property type="entry name" value="SUGAR KINASE"/>
    <property type="match status" value="1"/>
</dbReference>
<feature type="binding site" evidence="12">
    <location>
        <position position="253"/>
    </location>
    <ligand>
        <name>substrate</name>
    </ligand>
</feature>
<dbReference type="Proteomes" id="UP000247978">
    <property type="component" value="Unassembled WGS sequence"/>
</dbReference>
<dbReference type="GO" id="GO:0004747">
    <property type="term" value="F:ribokinase activity"/>
    <property type="evidence" value="ECO:0007669"/>
    <property type="project" value="UniProtKB-UniRule"/>
</dbReference>
<keyword evidence="13" id="KW-0423">Lactose metabolism</keyword>
<feature type="binding site" evidence="12">
    <location>
        <position position="288"/>
    </location>
    <ligand>
        <name>K(+)</name>
        <dbReference type="ChEBI" id="CHEBI:29103"/>
    </ligand>
</feature>
<keyword evidence="9 12" id="KW-0460">Magnesium</keyword>
<name>A0A2V3W9N7_9BACI</name>
<evidence type="ECO:0000256" key="11">
    <source>
        <dbReference type="ARBA" id="ARBA00023277"/>
    </source>
</evidence>
<evidence type="ECO:0000256" key="10">
    <source>
        <dbReference type="ARBA" id="ARBA00022958"/>
    </source>
</evidence>
<dbReference type="GO" id="GO:0019303">
    <property type="term" value="P:D-ribose catabolic process"/>
    <property type="evidence" value="ECO:0007669"/>
    <property type="project" value="UniProtKB-UniRule"/>
</dbReference>
<evidence type="ECO:0000313" key="16">
    <source>
        <dbReference type="Proteomes" id="UP000247978"/>
    </source>
</evidence>
<comment type="similarity">
    <text evidence="13">Belongs to the carbohydrate kinase PfkB family. LacC subfamily.</text>
</comment>
<evidence type="ECO:0000256" key="6">
    <source>
        <dbReference type="ARBA" id="ARBA00022741"/>
    </source>
</evidence>
<comment type="similarity">
    <text evidence="1">Belongs to the carbohydrate kinase pfkB family.</text>
</comment>
<evidence type="ECO:0000256" key="13">
    <source>
        <dbReference type="PIRNR" id="PIRNR000535"/>
    </source>
</evidence>
<dbReference type="InterPro" id="IPR017583">
    <property type="entry name" value="Tagatose/fructose_Pkinase"/>
</dbReference>
<evidence type="ECO:0000256" key="3">
    <source>
        <dbReference type="ARBA" id="ARBA00016943"/>
    </source>
</evidence>
<protein>
    <recommendedName>
        <fullName evidence="3 12">Ribokinase</fullName>
        <shortName evidence="12">RK</shortName>
        <ecNumber evidence="2 12">2.7.1.15</ecNumber>
    </recommendedName>
</protein>
<dbReference type="UniPathway" id="UPA00704">
    <property type="reaction ID" value="UER00715"/>
</dbReference>
<keyword evidence="6 12" id="KW-0547">Nucleotide-binding</keyword>
<dbReference type="EMBL" id="QJJQ01000001">
    <property type="protein sequence ID" value="PXW90246.1"/>
    <property type="molecule type" value="Genomic_DNA"/>
</dbReference>
<feature type="active site" description="Proton acceptor" evidence="12">
    <location>
        <position position="253"/>
    </location>
</feature>
<dbReference type="InterPro" id="IPR002173">
    <property type="entry name" value="Carboh/pur_kinase_PfkB_CS"/>
</dbReference>
<evidence type="ECO:0000256" key="8">
    <source>
        <dbReference type="ARBA" id="ARBA00022840"/>
    </source>
</evidence>
<comment type="pathway">
    <text evidence="13">Carbohydrate metabolism; D-tagatose 6-phosphate degradation; D-glyceraldehyde 3-phosphate and glycerone phosphate from D-tagatose 6-phosphate: step 1/2.</text>
</comment>
<keyword evidence="5 12" id="KW-0479">Metal-binding</keyword>
<dbReference type="PROSITE" id="PS00584">
    <property type="entry name" value="PFKB_KINASES_2"/>
    <property type="match status" value="1"/>
</dbReference>
<feature type="binding site" evidence="12">
    <location>
        <begin position="252"/>
        <end position="253"/>
    </location>
    <ligand>
        <name>ATP</name>
        <dbReference type="ChEBI" id="CHEBI:30616"/>
    </ligand>
</feature>
<dbReference type="Gene3D" id="3.40.1190.20">
    <property type="match status" value="1"/>
</dbReference>
<comment type="similarity">
    <text evidence="12">Belongs to the carbohydrate kinase PfkB family. Ribokinase subfamily.</text>
</comment>
<dbReference type="EC" id="2.7.1.15" evidence="2 12"/>
<evidence type="ECO:0000259" key="14">
    <source>
        <dbReference type="Pfam" id="PF00294"/>
    </source>
</evidence>
<dbReference type="CDD" id="cd01174">
    <property type="entry name" value="ribokinase"/>
    <property type="match status" value="1"/>
</dbReference>
<dbReference type="InterPro" id="IPR011611">
    <property type="entry name" value="PfkB_dom"/>
</dbReference>
<comment type="catalytic activity">
    <reaction evidence="12">
        <text>D-ribose + ATP = D-ribose 5-phosphate + ADP + H(+)</text>
        <dbReference type="Rhea" id="RHEA:13697"/>
        <dbReference type="ChEBI" id="CHEBI:15378"/>
        <dbReference type="ChEBI" id="CHEBI:30616"/>
        <dbReference type="ChEBI" id="CHEBI:47013"/>
        <dbReference type="ChEBI" id="CHEBI:78346"/>
        <dbReference type="ChEBI" id="CHEBI:456216"/>
        <dbReference type="EC" id="2.7.1.15"/>
    </reaction>
</comment>
<dbReference type="GO" id="GO:0046872">
    <property type="term" value="F:metal ion binding"/>
    <property type="evidence" value="ECO:0007669"/>
    <property type="project" value="UniProtKB-KW"/>
</dbReference>
<evidence type="ECO:0000313" key="15">
    <source>
        <dbReference type="EMBL" id="PXW90246.1"/>
    </source>
</evidence>
<feature type="binding site" evidence="12">
    <location>
        <position position="141"/>
    </location>
    <ligand>
        <name>substrate</name>
    </ligand>
</feature>
<evidence type="ECO:0000256" key="2">
    <source>
        <dbReference type="ARBA" id="ARBA00012035"/>
    </source>
</evidence>
<evidence type="ECO:0000256" key="1">
    <source>
        <dbReference type="ARBA" id="ARBA00005380"/>
    </source>
</evidence>
<keyword evidence="8 12" id="KW-0067">ATP-binding</keyword>
<proteinExistence type="inferred from homology"/>
<feature type="binding site" evidence="12">
    <location>
        <begin position="12"/>
        <end position="14"/>
    </location>
    <ligand>
        <name>substrate</name>
    </ligand>
</feature>
<sequence>MENEIVVVGSINMDLVMNVKERPAGGETMLGKDFFTNPGGKGANQAYCAANVGGEITMLGCVGDDLFGEELVQNLKDAGVNTTYIQKIANETSGIAMITVDEHGENSIIVAQAANNHVTPVYLDDHLHVIGQAKAVLIQLEIPIESVEKSIEIAHRNEVPVFLDPAPAQVLPDHLLAQVDYILPNEKELEQLTDVKVINRKSAMEASQILLDKGVETVIAKLGGDGLIICQKDQAEWIPGIKVDVADTTGAGDAFAGAFITSLVAGKDLKSSAEYANVVGALTVTKKGAQSAMPNKEEVESFIKSLAK</sequence>
<dbReference type="UniPathway" id="UPA00916">
    <property type="reaction ID" value="UER00889"/>
</dbReference>
<evidence type="ECO:0000256" key="12">
    <source>
        <dbReference type="HAMAP-Rule" id="MF_01987"/>
    </source>
</evidence>
<feature type="domain" description="Carbohydrate kinase PfkB" evidence="14">
    <location>
        <begin position="4"/>
        <end position="295"/>
    </location>
</feature>
<comment type="subunit">
    <text evidence="12">Homodimer.</text>
</comment>
<feature type="binding site" evidence="12">
    <location>
        <position position="286"/>
    </location>
    <ligand>
        <name>K(+)</name>
        <dbReference type="ChEBI" id="CHEBI:29103"/>
    </ligand>
</feature>
<comment type="function">
    <text evidence="12">Catalyzes the phosphorylation of ribose at O-5 in a reaction requiring ATP and magnesium. The resulting D-ribose-5-phosphate can then be used either for sythesis of nucleotides, histidine, and tryptophan, or as a component of the pentose phosphate pathway.</text>
</comment>
<dbReference type="GO" id="GO:0005524">
    <property type="term" value="F:ATP binding"/>
    <property type="evidence" value="ECO:0007669"/>
    <property type="project" value="UniProtKB-UniRule"/>
</dbReference>
<dbReference type="PANTHER" id="PTHR10584:SF166">
    <property type="entry name" value="RIBOKINASE"/>
    <property type="match status" value="1"/>
</dbReference>
<dbReference type="GO" id="GO:0009024">
    <property type="term" value="F:tagatose-6-phosphate kinase activity"/>
    <property type="evidence" value="ECO:0007669"/>
    <property type="project" value="UniProtKB-EC"/>
</dbReference>
<comment type="cofactor">
    <cofactor evidence="12">
        <name>Mg(2+)</name>
        <dbReference type="ChEBI" id="CHEBI:18420"/>
    </cofactor>
    <text evidence="12">Requires a divalent cation, most likely magnesium in vivo, as an electrophilic catalyst to aid phosphoryl group transfer. It is the chelate of the metal and the nucleotide that is the actual substrate.</text>
</comment>
<keyword evidence="4 12" id="KW-0808">Transferase</keyword>
<keyword evidence="16" id="KW-1185">Reference proteome</keyword>
<keyword evidence="12" id="KW-0963">Cytoplasm</keyword>
<dbReference type="GO" id="GO:0005988">
    <property type="term" value="P:lactose metabolic process"/>
    <property type="evidence" value="ECO:0007669"/>
    <property type="project" value="UniProtKB-KW"/>
</dbReference>
<dbReference type="InterPro" id="IPR002139">
    <property type="entry name" value="Ribo/fructo_kinase"/>
</dbReference>
<feature type="binding site" evidence="12">
    <location>
        <position position="277"/>
    </location>
    <ligand>
        <name>ATP</name>
        <dbReference type="ChEBI" id="CHEBI:30616"/>
    </ligand>
</feature>
<feature type="binding site" evidence="12">
    <location>
        <position position="249"/>
    </location>
    <ligand>
        <name>K(+)</name>
        <dbReference type="ChEBI" id="CHEBI:29103"/>
    </ligand>
</feature>
<dbReference type="SUPFAM" id="SSF53613">
    <property type="entry name" value="Ribokinase-like"/>
    <property type="match status" value="1"/>
</dbReference>
<dbReference type="AlphaFoldDB" id="A0A2V3W9N7"/>
<dbReference type="PRINTS" id="PR00990">
    <property type="entry name" value="RIBOKINASE"/>
</dbReference>
<gene>
    <name evidence="12" type="primary">rbsK</name>
    <name evidence="15" type="ORF">DFR56_101157</name>
</gene>
<keyword evidence="11 12" id="KW-0119">Carbohydrate metabolism</keyword>
<comment type="pathway">
    <text evidence="12">Carbohydrate metabolism; D-ribose degradation; D-ribose 5-phosphate from beta-D-ribopyranose: step 2/2.</text>
</comment>
<evidence type="ECO:0000256" key="9">
    <source>
        <dbReference type="ARBA" id="ARBA00022842"/>
    </source>
</evidence>
<evidence type="ECO:0000256" key="4">
    <source>
        <dbReference type="ARBA" id="ARBA00022679"/>
    </source>
</evidence>
<dbReference type="PIRSF" id="PIRSF000535">
    <property type="entry name" value="1PFK/6PFK/LacC"/>
    <property type="match status" value="1"/>
</dbReference>
<comment type="subcellular location">
    <subcellularLocation>
        <location evidence="12">Cytoplasm</location>
    </subcellularLocation>
</comment>
<dbReference type="GO" id="GO:0005829">
    <property type="term" value="C:cytosol"/>
    <property type="evidence" value="ECO:0007669"/>
    <property type="project" value="TreeGrafter"/>
</dbReference>
<organism evidence="15 16">
    <name type="scientific">Pseudogracilibacillus auburnensis</name>
    <dbReference type="NCBI Taxonomy" id="1494959"/>
    <lineage>
        <taxon>Bacteria</taxon>
        <taxon>Bacillati</taxon>
        <taxon>Bacillota</taxon>
        <taxon>Bacilli</taxon>
        <taxon>Bacillales</taxon>
        <taxon>Bacillaceae</taxon>
        <taxon>Pseudogracilibacillus</taxon>
    </lineage>
</organism>
<keyword evidence="10 12" id="KW-0630">Potassium</keyword>
<dbReference type="RefSeq" id="WP_110393521.1">
    <property type="nucleotide sequence ID" value="NZ_JADIJL010000002.1"/>
</dbReference>
<dbReference type="InterPro" id="IPR011877">
    <property type="entry name" value="Ribokinase"/>
</dbReference>
<comment type="catalytic activity">
    <reaction evidence="13">
        <text>D-tagatofuranose 6-phosphate + ATP = D-tagatofuranose 1,6-bisphosphate + ADP + H(+)</text>
        <dbReference type="Rhea" id="RHEA:12420"/>
        <dbReference type="ChEBI" id="CHEBI:15378"/>
        <dbReference type="ChEBI" id="CHEBI:30616"/>
        <dbReference type="ChEBI" id="CHEBI:58694"/>
        <dbReference type="ChEBI" id="CHEBI:58695"/>
        <dbReference type="ChEBI" id="CHEBI:456216"/>
        <dbReference type="EC" id="2.7.1.144"/>
    </reaction>
</comment>
<reference evidence="15 16" key="1">
    <citation type="submission" date="2018-05" db="EMBL/GenBank/DDBJ databases">
        <title>Genomic Encyclopedia of Type Strains, Phase IV (KMG-IV): sequencing the most valuable type-strain genomes for metagenomic binning, comparative biology and taxonomic classification.</title>
        <authorList>
            <person name="Goeker M."/>
        </authorList>
    </citation>
    <scope>NUCLEOTIDE SEQUENCE [LARGE SCALE GENOMIC DNA]</scope>
    <source>
        <strain evidence="15 16">DSM 28556</strain>
    </source>
</reference>
<dbReference type="OrthoDB" id="9775849at2"/>
<comment type="activity regulation">
    <text evidence="12">Activated by a monovalent cation that binds near, but not in, the active site. The most likely occupant of the site in vivo is potassium. Ion binding induces a conformational change that may alter substrate affinity.</text>
</comment>
<dbReference type="HAMAP" id="MF_01987">
    <property type="entry name" value="Ribokinase"/>
    <property type="match status" value="1"/>
</dbReference>
<dbReference type="NCBIfam" id="TIGR02152">
    <property type="entry name" value="D_ribokin_bact"/>
    <property type="match status" value="1"/>
</dbReference>
<feature type="binding site" evidence="12">
    <location>
        <begin position="40"/>
        <end position="44"/>
    </location>
    <ligand>
        <name>substrate</name>
    </ligand>
</feature>
<dbReference type="GO" id="GO:2001059">
    <property type="term" value="P:D-tagatose 6-phosphate catabolic process"/>
    <property type="evidence" value="ECO:0007669"/>
    <property type="project" value="UniProtKB-UniPathway"/>
</dbReference>
<dbReference type="InterPro" id="IPR029056">
    <property type="entry name" value="Ribokinase-like"/>
</dbReference>
<feature type="binding site" evidence="12">
    <location>
        <position position="185"/>
    </location>
    <ligand>
        <name>ATP</name>
        <dbReference type="ChEBI" id="CHEBI:30616"/>
    </ligand>
</feature>
<accession>A0A2V3W9N7</accession>
<evidence type="ECO:0000256" key="5">
    <source>
        <dbReference type="ARBA" id="ARBA00022723"/>
    </source>
</evidence>
<feature type="binding site" evidence="12">
    <location>
        <position position="283"/>
    </location>
    <ligand>
        <name>K(+)</name>
        <dbReference type="ChEBI" id="CHEBI:29103"/>
    </ligand>
</feature>
<comment type="caution">
    <text evidence="12">Lacks conserved residue(s) required for the propagation of feature annotation.</text>
</comment>
<feature type="binding site" evidence="12">
    <location>
        <begin position="221"/>
        <end position="226"/>
    </location>
    <ligand>
        <name>ATP</name>
        <dbReference type="ChEBI" id="CHEBI:30616"/>
    </ligand>
</feature>
<comment type="caution">
    <text evidence="15">The sequence shown here is derived from an EMBL/GenBank/DDBJ whole genome shotgun (WGS) entry which is preliminary data.</text>
</comment>
<feature type="binding site" evidence="12">
    <location>
        <position position="247"/>
    </location>
    <ligand>
        <name>K(+)</name>
        <dbReference type="ChEBI" id="CHEBI:29103"/>
    </ligand>
</feature>
<dbReference type="Pfam" id="PF00294">
    <property type="entry name" value="PfkB"/>
    <property type="match status" value="1"/>
</dbReference>
<keyword evidence="7 12" id="KW-0418">Kinase</keyword>
<evidence type="ECO:0000256" key="7">
    <source>
        <dbReference type="ARBA" id="ARBA00022777"/>
    </source>
</evidence>